<evidence type="ECO:0000256" key="1">
    <source>
        <dbReference type="ARBA" id="ARBA00004308"/>
    </source>
</evidence>
<dbReference type="InterPro" id="IPR002013">
    <property type="entry name" value="SAC_dom"/>
</dbReference>
<dbReference type="PANTHER" id="PTHR45738:SF5">
    <property type="entry name" value="POLYPHOSPHOINOSITIDE PHOSPHATASE"/>
    <property type="match status" value="1"/>
</dbReference>
<dbReference type="EMBL" id="JOJR01006712">
    <property type="protein sequence ID" value="RCN26621.1"/>
    <property type="molecule type" value="Genomic_DNA"/>
</dbReference>
<evidence type="ECO:0000313" key="5">
    <source>
        <dbReference type="EMBL" id="RCN26621.1"/>
    </source>
</evidence>
<keyword evidence="3" id="KW-0472">Membrane</keyword>
<evidence type="ECO:0000313" key="6">
    <source>
        <dbReference type="Proteomes" id="UP000252519"/>
    </source>
</evidence>
<gene>
    <name evidence="5" type="ORF">ANCCAN_27652</name>
</gene>
<evidence type="ECO:0000259" key="4">
    <source>
        <dbReference type="PROSITE" id="PS50275"/>
    </source>
</evidence>
<keyword evidence="2" id="KW-0378">Hydrolase</keyword>
<organism evidence="5 6">
    <name type="scientific">Ancylostoma caninum</name>
    <name type="common">Dog hookworm</name>
    <dbReference type="NCBI Taxonomy" id="29170"/>
    <lineage>
        <taxon>Eukaryota</taxon>
        <taxon>Metazoa</taxon>
        <taxon>Ecdysozoa</taxon>
        <taxon>Nematoda</taxon>
        <taxon>Chromadorea</taxon>
        <taxon>Rhabditida</taxon>
        <taxon>Rhabditina</taxon>
        <taxon>Rhabditomorpha</taxon>
        <taxon>Strongyloidea</taxon>
        <taxon>Ancylostomatidae</taxon>
        <taxon>Ancylostomatinae</taxon>
        <taxon>Ancylostoma</taxon>
    </lineage>
</organism>
<comment type="caution">
    <text evidence="5">The sequence shown here is derived from an EMBL/GenBank/DDBJ whole genome shotgun (WGS) entry which is preliminary data.</text>
</comment>
<reference evidence="5 6" key="1">
    <citation type="submission" date="2014-10" db="EMBL/GenBank/DDBJ databases">
        <title>Draft genome of the hookworm Ancylostoma caninum.</title>
        <authorList>
            <person name="Mitreva M."/>
        </authorList>
    </citation>
    <scope>NUCLEOTIDE SEQUENCE [LARGE SCALE GENOMIC DNA]</scope>
    <source>
        <strain evidence="5 6">Baltimore</strain>
    </source>
</reference>
<sequence>MKGIHCNGGVILFAVVTKANIIASFGYHSIYKIAEVAMISLAMDGLSTSAEEQRYVKIFQSVDLSTDFYFSYTYDLSRSLQENVLSADWNNDGLRLLSADQKFVWNTFLLEPLRNNLVSERWFLEIVHGYVGEQCFCRNSTLEYVLGSQKFGSGNSGYVPGAVAPPA</sequence>
<keyword evidence="6" id="KW-1185">Reference proteome</keyword>
<dbReference type="GO" id="GO:0012505">
    <property type="term" value="C:endomembrane system"/>
    <property type="evidence" value="ECO:0007669"/>
    <property type="project" value="UniProtKB-SubCell"/>
</dbReference>
<dbReference type="GO" id="GO:0043813">
    <property type="term" value="F:phosphatidylinositol-3,5-bisphosphate 5-phosphatase activity"/>
    <property type="evidence" value="ECO:0007669"/>
    <property type="project" value="InterPro"/>
</dbReference>
<dbReference type="Proteomes" id="UP000252519">
    <property type="component" value="Unassembled WGS sequence"/>
</dbReference>
<feature type="domain" description="SAC" evidence="4">
    <location>
        <begin position="59"/>
        <end position="131"/>
    </location>
</feature>
<dbReference type="Pfam" id="PF02383">
    <property type="entry name" value="Syja_N"/>
    <property type="match status" value="1"/>
</dbReference>
<dbReference type="PANTHER" id="PTHR45738">
    <property type="entry name" value="POLYPHOSPHOINOSITIDE PHOSPHATASE"/>
    <property type="match status" value="1"/>
</dbReference>
<dbReference type="OrthoDB" id="405996at2759"/>
<accession>A0A368F3E2</accession>
<evidence type="ECO:0000256" key="2">
    <source>
        <dbReference type="ARBA" id="ARBA00022801"/>
    </source>
</evidence>
<protein>
    <recommendedName>
        <fullName evidence="4">SAC domain-containing protein</fullName>
    </recommendedName>
</protein>
<dbReference type="AlphaFoldDB" id="A0A368F3E2"/>
<comment type="subcellular location">
    <subcellularLocation>
        <location evidence="1">Endomembrane system</location>
    </subcellularLocation>
</comment>
<dbReference type="PROSITE" id="PS50275">
    <property type="entry name" value="SAC"/>
    <property type="match status" value="1"/>
</dbReference>
<name>A0A368F3E2_ANCCA</name>
<evidence type="ECO:0000256" key="3">
    <source>
        <dbReference type="ARBA" id="ARBA00023136"/>
    </source>
</evidence>
<proteinExistence type="predicted"/>
<dbReference type="InterPro" id="IPR043573">
    <property type="entry name" value="Fig4-like"/>
</dbReference>
<dbReference type="STRING" id="29170.A0A368F3E2"/>
<dbReference type="GO" id="GO:0046856">
    <property type="term" value="P:phosphatidylinositol dephosphorylation"/>
    <property type="evidence" value="ECO:0007669"/>
    <property type="project" value="InterPro"/>
</dbReference>